<keyword evidence="3" id="KW-1185">Reference proteome</keyword>
<feature type="region of interest" description="Disordered" evidence="1">
    <location>
        <begin position="1"/>
        <end position="76"/>
    </location>
</feature>
<evidence type="ECO:0000313" key="2">
    <source>
        <dbReference type="EMBL" id="MBB4618669.1"/>
    </source>
</evidence>
<comment type="caution">
    <text evidence="2">The sequence shown here is derived from an EMBL/GenBank/DDBJ whole genome shotgun (WGS) entry which is preliminary data.</text>
</comment>
<dbReference type="EMBL" id="JACHNY010000005">
    <property type="protein sequence ID" value="MBB4618669.1"/>
    <property type="molecule type" value="Genomic_DNA"/>
</dbReference>
<organism evidence="2 3">
    <name type="scientific">Sphingomonas abaci</name>
    <dbReference type="NCBI Taxonomy" id="237611"/>
    <lineage>
        <taxon>Bacteria</taxon>
        <taxon>Pseudomonadati</taxon>
        <taxon>Pseudomonadota</taxon>
        <taxon>Alphaproteobacteria</taxon>
        <taxon>Sphingomonadales</taxon>
        <taxon>Sphingomonadaceae</taxon>
        <taxon>Sphingomonas</taxon>
    </lineage>
</organism>
<dbReference type="AlphaFoldDB" id="A0A7W7AKF6"/>
<evidence type="ECO:0000256" key="1">
    <source>
        <dbReference type="SAM" id="MobiDB-lite"/>
    </source>
</evidence>
<evidence type="ECO:0000313" key="3">
    <source>
        <dbReference type="Proteomes" id="UP000574769"/>
    </source>
</evidence>
<dbReference type="RefSeq" id="WP_184115719.1">
    <property type="nucleotide sequence ID" value="NZ_JACHNY010000005.1"/>
</dbReference>
<gene>
    <name evidence="2" type="ORF">GGQ96_002812</name>
</gene>
<reference evidence="2 3" key="1">
    <citation type="submission" date="2020-08" db="EMBL/GenBank/DDBJ databases">
        <title>Genomic Encyclopedia of Type Strains, Phase IV (KMG-IV): sequencing the most valuable type-strain genomes for metagenomic binning, comparative biology and taxonomic classification.</title>
        <authorList>
            <person name="Goeker M."/>
        </authorList>
    </citation>
    <scope>NUCLEOTIDE SEQUENCE [LARGE SCALE GENOMIC DNA]</scope>
    <source>
        <strain evidence="2 3">DSM 15867</strain>
    </source>
</reference>
<dbReference type="Proteomes" id="UP000574769">
    <property type="component" value="Unassembled WGS sequence"/>
</dbReference>
<feature type="compositionally biased region" description="Basic and acidic residues" evidence="1">
    <location>
        <begin position="38"/>
        <end position="55"/>
    </location>
</feature>
<proteinExistence type="predicted"/>
<sequence>MDKNTTTRRNGAAPATEIDTSGAPQQIVADVDMSHPAVDSDPRAHTTADQNRIDFNDPTISGSEAVEQNLKAADAA</sequence>
<name>A0A7W7AKF6_9SPHN</name>
<accession>A0A7W7AKF6</accession>
<protein>
    <submittedName>
        <fullName evidence="2">Uncharacterized protein</fullName>
    </submittedName>
</protein>